<name>A0A2I1CFP8_ASPN1</name>
<accession>A0A2I1CFP8</accession>
<dbReference type="EMBL" id="MSZS01000002">
    <property type="protein sequence ID" value="PKX96431.1"/>
    <property type="molecule type" value="Genomic_DNA"/>
</dbReference>
<evidence type="ECO:0000313" key="1">
    <source>
        <dbReference type="EMBL" id="PKX96431.1"/>
    </source>
</evidence>
<dbReference type="VEuPathDB" id="FungiDB:P174DRAFT_427982"/>
<dbReference type="RefSeq" id="XP_024685026.1">
    <property type="nucleotide sequence ID" value="XM_024825481.1"/>
</dbReference>
<proteinExistence type="predicted"/>
<reference evidence="2" key="1">
    <citation type="journal article" date="2018" name="Proc. Natl. Acad. Sci. U.S.A.">
        <title>Linking secondary metabolites to gene clusters through genome sequencing of six diverse Aspergillus species.</title>
        <authorList>
            <person name="Kaerboelling I."/>
            <person name="Vesth T.C."/>
            <person name="Frisvad J.C."/>
            <person name="Nybo J.L."/>
            <person name="Theobald S."/>
            <person name="Kuo A."/>
            <person name="Bowyer P."/>
            <person name="Matsuda Y."/>
            <person name="Mondo S."/>
            <person name="Lyhne E.K."/>
            <person name="Kogle M.E."/>
            <person name="Clum A."/>
            <person name="Lipzen A."/>
            <person name="Salamov A."/>
            <person name="Ngan C.Y."/>
            <person name="Daum C."/>
            <person name="Chiniquy J."/>
            <person name="Barry K."/>
            <person name="LaButti K."/>
            <person name="Haridas S."/>
            <person name="Simmons B.A."/>
            <person name="Magnuson J.K."/>
            <person name="Mortensen U.H."/>
            <person name="Larsen T.O."/>
            <person name="Grigoriev I.V."/>
            <person name="Baker S.E."/>
            <person name="Andersen M.R."/>
        </authorList>
    </citation>
    <scope>NUCLEOTIDE SEQUENCE [LARGE SCALE GENOMIC DNA]</scope>
    <source>
        <strain evidence="2">IBT 16806</strain>
    </source>
</reference>
<dbReference type="GeneID" id="36532806"/>
<dbReference type="Proteomes" id="UP000234474">
    <property type="component" value="Unassembled WGS sequence"/>
</dbReference>
<dbReference type="OrthoDB" id="6133115at2759"/>
<dbReference type="STRING" id="1392255.A0A2I1CFP8"/>
<comment type="caution">
    <text evidence="1">The sequence shown here is derived from an EMBL/GenBank/DDBJ whole genome shotgun (WGS) entry which is preliminary data.</text>
</comment>
<dbReference type="AlphaFoldDB" id="A0A2I1CFP8"/>
<sequence length="253" mass="29340">MSCLTSSLVESSLQKFSQLISSGRLTPYEDEVALVLWQYELRRLRRWAEEAEWWSLYRLWEAPGIEDQLLHILHRLQQALVDIQDALNNNTADVAMSADTNDNDAGRTKMQMIYLSLRETINCLNQIMVIIEPVHRPSFDPTILENEALLSILLRAPDLSKDKPATQQLFALWSYLLNTLAPLYDCLIREPPPDQEICNALHRRFVLTILAQMSLAKRIEMSGDGLRDLRQAVIREAQKVRLKVDQVRLFRIW</sequence>
<keyword evidence="2" id="KW-1185">Reference proteome</keyword>
<gene>
    <name evidence="1" type="ORF">P174DRAFT_427982</name>
</gene>
<protein>
    <submittedName>
        <fullName evidence="1">Uncharacterized protein</fullName>
    </submittedName>
</protein>
<organism evidence="1 2">
    <name type="scientific">Aspergillus novofumigatus (strain IBT 16806)</name>
    <dbReference type="NCBI Taxonomy" id="1392255"/>
    <lineage>
        <taxon>Eukaryota</taxon>
        <taxon>Fungi</taxon>
        <taxon>Dikarya</taxon>
        <taxon>Ascomycota</taxon>
        <taxon>Pezizomycotina</taxon>
        <taxon>Eurotiomycetes</taxon>
        <taxon>Eurotiomycetidae</taxon>
        <taxon>Eurotiales</taxon>
        <taxon>Aspergillaceae</taxon>
        <taxon>Aspergillus</taxon>
        <taxon>Aspergillus subgen. Fumigati</taxon>
    </lineage>
</organism>
<evidence type="ECO:0000313" key="2">
    <source>
        <dbReference type="Proteomes" id="UP000234474"/>
    </source>
</evidence>